<name>A0ABV5JJ79_9RHOB</name>
<keyword evidence="5" id="KW-1185">Reference proteome</keyword>
<dbReference type="InterPro" id="IPR044725">
    <property type="entry name" value="CBSX3_CBS_dom"/>
</dbReference>
<gene>
    <name evidence="4" type="ORF">ACFFUT_17130</name>
</gene>
<dbReference type="InterPro" id="IPR000644">
    <property type="entry name" value="CBS_dom"/>
</dbReference>
<dbReference type="InterPro" id="IPR051257">
    <property type="entry name" value="Diverse_CBS-Domain"/>
</dbReference>
<feature type="domain" description="CBS" evidence="3">
    <location>
        <begin position="76"/>
        <end position="131"/>
    </location>
</feature>
<dbReference type="PANTHER" id="PTHR43080:SF2">
    <property type="entry name" value="CBS DOMAIN-CONTAINING PROTEIN"/>
    <property type="match status" value="1"/>
</dbReference>
<organism evidence="4 5">
    <name type="scientific">Pseudohalocynthiibacter aestuariivivens</name>
    <dbReference type="NCBI Taxonomy" id="1591409"/>
    <lineage>
        <taxon>Bacteria</taxon>
        <taxon>Pseudomonadati</taxon>
        <taxon>Pseudomonadota</taxon>
        <taxon>Alphaproteobacteria</taxon>
        <taxon>Rhodobacterales</taxon>
        <taxon>Paracoccaceae</taxon>
        <taxon>Pseudohalocynthiibacter</taxon>
    </lineage>
</organism>
<comment type="caution">
    <text evidence="4">The sequence shown here is derived from an EMBL/GenBank/DDBJ whole genome shotgun (WGS) entry which is preliminary data.</text>
</comment>
<evidence type="ECO:0000259" key="3">
    <source>
        <dbReference type="PROSITE" id="PS51371"/>
    </source>
</evidence>
<keyword evidence="1 2" id="KW-0129">CBS domain</keyword>
<dbReference type="InterPro" id="IPR046342">
    <property type="entry name" value="CBS_dom_sf"/>
</dbReference>
<dbReference type="EMBL" id="JBHMEA010000049">
    <property type="protein sequence ID" value="MFB9233520.1"/>
    <property type="molecule type" value="Genomic_DNA"/>
</dbReference>
<evidence type="ECO:0000256" key="2">
    <source>
        <dbReference type="PROSITE-ProRule" id="PRU00703"/>
    </source>
</evidence>
<dbReference type="PROSITE" id="PS51371">
    <property type="entry name" value="CBS"/>
    <property type="match status" value="2"/>
</dbReference>
<evidence type="ECO:0000256" key="1">
    <source>
        <dbReference type="ARBA" id="ARBA00023122"/>
    </source>
</evidence>
<evidence type="ECO:0000313" key="5">
    <source>
        <dbReference type="Proteomes" id="UP001589683"/>
    </source>
</evidence>
<dbReference type="PANTHER" id="PTHR43080">
    <property type="entry name" value="CBS DOMAIN-CONTAINING PROTEIN CBSX3, MITOCHONDRIAL"/>
    <property type="match status" value="1"/>
</dbReference>
<dbReference type="Proteomes" id="UP001589683">
    <property type="component" value="Unassembled WGS sequence"/>
</dbReference>
<dbReference type="Pfam" id="PF00571">
    <property type="entry name" value="CBS"/>
    <property type="match status" value="2"/>
</dbReference>
<reference evidence="4 5" key="1">
    <citation type="submission" date="2024-09" db="EMBL/GenBank/DDBJ databases">
        <authorList>
            <person name="Sun Q."/>
            <person name="Mori K."/>
        </authorList>
    </citation>
    <scope>NUCLEOTIDE SEQUENCE [LARGE SCALE GENOMIC DNA]</scope>
    <source>
        <strain evidence="4 5">CECT 8726</strain>
    </source>
</reference>
<dbReference type="RefSeq" id="WP_213888425.1">
    <property type="nucleotide sequence ID" value="NZ_JAGFNU010000003.1"/>
</dbReference>
<dbReference type="SUPFAM" id="SSF54631">
    <property type="entry name" value="CBS-domain pair"/>
    <property type="match status" value="1"/>
</dbReference>
<sequence>MVTVNQLLNEKGRNVLMVGPDDTVLDAISKMASNDVGSLVVLENGELVGIITERHYARNVFLKGRSSPKTTVGEIMSTRVVCVKPEQSVEECMAVMTENGVRHLPVLEENRVIGLISIGDLVKSIISDQKFVIEQLEHYISG</sequence>
<evidence type="ECO:0000313" key="4">
    <source>
        <dbReference type="EMBL" id="MFB9233520.1"/>
    </source>
</evidence>
<accession>A0ABV5JJ79</accession>
<dbReference type="SMART" id="SM00116">
    <property type="entry name" value="CBS"/>
    <property type="match status" value="2"/>
</dbReference>
<protein>
    <submittedName>
        <fullName evidence="4">CBS domain-containing protein</fullName>
    </submittedName>
</protein>
<dbReference type="Gene3D" id="3.10.580.10">
    <property type="entry name" value="CBS-domain"/>
    <property type="match status" value="1"/>
</dbReference>
<feature type="domain" description="CBS" evidence="3">
    <location>
        <begin position="8"/>
        <end position="67"/>
    </location>
</feature>
<dbReference type="CDD" id="cd04623">
    <property type="entry name" value="CBS_pair_bac_euk"/>
    <property type="match status" value="1"/>
</dbReference>
<proteinExistence type="predicted"/>